<accession>A0A4U1ZEZ0</accession>
<comment type="caution">
    <text evidence="1">The sequence shown here is derived from an EMBL/GenBank/DDBJ whole genome shotgun (WGS) entry which is preliminary data.</text>
</comment>
<proteinExistence type="predicted"/>
<gene>
    <name evidence="1" type="ORF">FCV50_09230</name>
</gene>
<reference evidence="1 2" key="1">
    <citation type="submission" date="2019-04" db="EMBL/GenBank/DDBJ databases">
        <title>A reverse ecology approach based on a biological definition of microbial populations.</title>
        <authorList>
            <person name="Arevalo P."/>
            <person name="Vaninsberghe D."/>
            <person name="Elsherbini J."/>
            <person name="Gore J."/>
            <person name="Polz M."/>
        </authorList>
    </citation>
    <scope>NUCLEOTIDE SEQUENCE [LARGE SCALE GENOMIC DNA]</scope>
    <source>
        <strain evidence="1 2">10N.261.46.F4</strain>
    </source>
</reference>
<sequence length="194" mass="22574">MPLDKLSLDEMVQGRSSNTDEWKELVRDPERERIWSDAVKRRENLDRFCYFAAKWPQYVCHYQQAKRFVKQAINSPTVSLMSEEDLLGDLALSLNDMDEVKEPLLITVEWGNQQLIEIQGEQTVSFNTESQVQIHYRYEDLEGWITSDDRWEFSPDEGAVMLTFIHGDVINDDLTDSLNKAKSVGYIVLLPLLK</sequence>
<protein>
    <submittedName>
        <fullName evidence="1">Uncharacterized protein</fullName>
    </submittedName>
</protein>
<dbReference type="AlphaFoldDB" id="A0A4U1ZEZ0"/>
<dbReference type="Proteomes" id="UP000307574">
    <property type="component" value="Unassembled WGS sequence"/>
</dbReference>
<organism evidence="1 2">
    <name type="scientific">Vibrio kanaloae</name>
    <dbReference type="NCBI Taxonomy" id="170673"/>
    <lineage>
        <taxon>Bacteria</taxon>
        <taxon>Pseudomonadati</taxon>
        <taxon>Pseudomonadota</taxon>
        <taxon>Gammaproteobacteria</taxon>
        <taxon>Vibrionales</taxon>
        <taxon>Vibrionaceae</taxon>
        <taxon>Vibrio</taxon>
    </lineage>
</organism>
<evidence type="ECO:0000313" key="1">
    <source>
        <dbReference type="EMBL" id="TKF32622.1"/>
    </source>
</evidence>
<dbReference type="EMBL" id="SYUV01000027">
    <property type="protein sequence ID" value="TKF32622.1"/>
    <property type="molecule type" value="Genomic_DNA"/>
</dbReference>
<dbReference type="RefSeq" id="WP_136980125.1">
    <property type="nucleotide sequence ID" value="NZ_SYUV01000027.1"/>
</dbReference>
<name>A0A4U1ZEZ0_9VIBR</name>
<evidence type="ECO:0000313" key="2">
    <source>
        <dbReference type="Proteomes" id="UP000307574"/>
    </source>
</evidence>